<name>A0A4R5XGA0_9AGAM</name>
<evidence type="ECO:0000313" key="2">
    <source>
        <dbReference type="EMBL" id="TDL29645.1"/>
    </source>
</evidence>
<dbReference type="STRING" id="50990.A0A4R5XGA0"/>
<reference evidence="2 3" key="1">
    <citation type="submission" date="2018-06" db="EMBL/GenBank/DDBJ databases">
        <title>A transcriptomic atlas of mushroom development highlights an independent origin of complex multicellularity.</title>
        <authorList>
            <consortium name="DOE Joint Genome Institute"/>
            <person name="Krizsan K."/>
            <person name="Almasi E."/>
            <person name="Merenyi Z."/>
            <person name="Sahu N."/>
            <person name="Viragh M."/>
            <person name="Koszo T."/>
            <person name="Mondo S."/>
            <person name="Kiss B."/>
            <person name="Balint B."/>
            <person name="Kues U."/>
            <person name="Barry K."/>
            <person name="Hegedus J.C."/>
            <person name="Henrissat B."/>
            <person name="Johnson J."/>
            <person name="Lipzen A."/>
            <person name="Ohm R."/>
            <person name="Nagy I."/>
            <person name="Pangilinan J."/>
            <person name="Yan J."/>
            <person name="Xiong Y."/>
            <person name="Grigoriev I.V."/>
            <person name="Hibbett D.S."/>
            <person name="Nagy L.G."/>
        </authorList>
    </citation>
    <scope>NUCLEOTIDE SEQUENCE [LARGE SCALE GENOMIC DNA]</scope>
    <source>
        <strain evidence="2 3">SZMC22713</strain>
    </source>
</reference>
<feature type="non-terminal residue" evidence="2">
    <location>
        <position position="682"/>
    </location>
</feature>
<feature type="compositionally biased region" description="Polar residues" evidence="1">
    <location>
        <begin position="491"/>
        <end position="570"/>
    </location>
</feature>
<feature type="compositionally biased region" description="Low complexity" evidence="1">
    <location>
        <begin position="369"/>
        <end position="379"/>
    </location>
</feature>
<feature type="compositionally biased region" description="Polar residues" evidence="1">
    <location>
        <begin position="587"/>
        <end position="600"/>
    </location>
</feature>
<feature type="region of interest" description="Disordered" evidence="1">
    <location>
        <begin position="491"/>
        <end position="682"/>
    </location>
</feature>
<feature type="compositionally biased region" description="Polar residues" evidence="1">
    <location>
        <begin position="284"/>
        <end position="297"/>
    </location>
</feature>
<feature type="compositionally biased region" description="Polar residues" evidence="1">
    <location>
        <begin position="634"/>
        <end position="648"/>
    </location>
</feature>
<proteinExistence type="predicted"/>
<feature type="compositionally biased region" description="Polar residues" evidence="1">
    <location>
        <begin position="248"/>
        <end position="261"/>
    </location>
</feature>
<feature type="compositionally biased region" description="Low complexity" evidence="1">
    <location>
        <begin position="266"/>
        <end position="283"/>
    </location>
</feature>
<feature type="compositionally biased region" description="Polar residues" evidence="1">
    <location>
        <begin position="390"/>
        <end position="411"/>
    </location>
</feature>
<dbReference type="VEuPathDB" id="FungiDB:BD410DRAFT_780118"/>
<sequence length="682" mass="72395">MDNNWRPSESNATALVSAADIPPVNLEDYDRNRETLNQALNHVILLHNRNEAGVRKFAITELQKKVEEGRRAEAMLNGYLDPRALPEGVFTSGGNAPSHSFATALPDGLHLPIQPIRGVQGNLYNSSQTFSNAGQGTVPVSVQPTASSSQTPYYERTSQNDTQRMANSQAFGGFVNTHPKTTQSFPNIAQQQAWNTSYSYRPRQQPGAAMYNAPASTVQSSNHLYQTRPGQSTSQTVPLTREAQYFASQRSSGIVQPTTNGFPAHNPNASSSSLAGALGPSSSRDTGNVAQASTHKSVPQVDGGSRQRHTANASHSHPVASGSNPSSTPSKAGFETATPPVAGFALSSNAQNQSTSTQSVAPPSSFSLIPTMTPITPTTYEHKQTKIPASASQNVSSVRIASHASGTNKTEFQAAASGSQASSTSNVTSTPQNPSLPHKLAGVNLQPKAVYRDNRKPETNLFDKQSHSVMAVPPAPEAAHSNFLVISNGPSQQTARQDFTRRSSYQASQNDISQPTTANAGPSNPTMLTYENFYTGQTSTHPLSTGSLRVSTPANLSTPTSDSQQQNLNPTFRPYMPYGYPVGVTPPSRTGISQPLNQTGFVPYPGSGGRTYSPPQSFSTSSSVDPHTPIRANPVSQPLTPASANKSSLAKDILRALGPPSAKRKPSSEPLDEPSNKKQAVG</sequence>
<dbReference type="Proteomes" id="UP000294933">
    <property type="component" value="Unassembled WGS sequence"/>
</dbReference>
<feature type="compositionally biased region" description="Low complexity" evidence="1">
    <location>
        <begin position="414"/>
        <end position="430"/>
    </location>
</feature>
<feature type="compositionally biased region" description="Polar residues" evidence="1">
    <location>
        <begin position="310"/>
        <end position="330"/>
    </location>
</feature>
<feature type="region of interest" description="Disordered" evidence="1">
    <location>
        <begin position="134"/>
        <end position="161"/>
    </location>
</feature>
<feature type="compositionally biased region" description="Low complexity" evidence="1">
    <location>
        <begin position="613"/>
        <end position="626"/>
    </location>
</feature>
<gene>
    <name evidence="2" type="ORF">BD410DRAFT_780118</name>
</gene>
<organism evidence="2 3">
    <name type="scientific">Rickenella mellea</name>
    <dbReference type="NCBI Taxonomy" id="50990"/>
    <lineage>
        <taxon>Eukaryota</taxon>
        <taxon>Fungi</taxon>
        <taxon>Dikarya</taxon>
        <taxon>Basidiomycota</taxon>
        <taxon>Agaricomycotina</taxon>
        <taxon>Agaricomycetes</taxon>
        <taxon>Hymenochaetales</taxon>
        <taxon>Rickenellaceae</taxon>
        <taxon>Rickenella</taxon>
    </lineage>
</organism>
<protein>
    <submittedName>
        <fullName evidence="2">Uncharacterized protein</fullName>
    </submittedName>
</protein>
<evidence type="ECO:0000256" key="1">
    <source>
        <dbReference type="SAM" id="MobiDB-lite"/>
    </source>
</evidence>
<accession>A0A4R5XGA0</accession>
<keyword evidence="3" id="KW-1185">Reference proteome</keyword>
<dbReference type="EMBL" id="ML170156">
    <property type="protein sequence ID" value="TDL29645.1"/>
    <property type="molecule type" value="Genomic_DNA"/>
</dbReference>
<evidence type="ECO:0000313" key="3">
    <source>
        <dbReference type="Proteomes" id="UP000294933"/>
    </source>
</evidence>
<feature type="region of interest" description="Disordered" evidence="1">
    <location>
        <begin position="248"/>
        <end position="448"/>
    </location>
</feature>
<dbReference type="AlphaFoldDB" id="A0A4R5XGA0"/>
<feature type="compositionally biased region" description="Low complexity" evidence="1">
    <location>
        <begin position="347"/>
        <end position="359"/>
    </location>
</feature>